<dbReference type="SUPFAM" id="SSF46689">
    <property type="entry name" value="Homeodomain-like"/>
    <property type="match status" value="1"/>
</dbReference>
<gene>
    <name evidence="4" type="ORF">FC82_GL002699</name>
</gene>
<dbReference type="PANTHER" id="PTHR43479:SF7">
    <property type="entry name" value="TETR-FAMILY TRANSCRIPTIONAL REGULATOR"/>
    <property type="match status" value="1"/>
</dbReference>
<proteinExistence type="predicted"/>
<reference evidence="4 5" key="1">
    <citation type="journal article" date="2015" name="Genome Announc.">
        <title>Expanding the biotechnology potential of lactobacilli through comparative genomics of 213 strains and associated genera.</title>
        <authorList>
            <person name="Sun Z."/>
            <person name="Harris H.M."/>
            <person name="McCann A."/>
            <person name="Guo C."/>
            <person name="Argimon S."/>
            <person name="Zhang W."/>
            <person name="Yang X."/>
            <person name="Jeffery I.B."/>
            <person name="Cooney J.C."/>
            <person name="Kagawa T.F."/>
            <person name="Liu W."/>
            <person name="Song Y."/>
            <person name="Salvetti E."/>
            <person name="Wrobel A."/>
            <person name="Rasinkangas P."/>
            <person name="Parkhill J."/>
            <person name="Rea M.C."/>
            <person name="O'Sullivan O."/>
            <person name="Ritari J."/>
            <person name="Douillard F.P."/>
            <person name="Paul Ross R."/>
            <person name="Yang R."/>
            <person name="Briner A.E."/>
            <person name="Felis G.E."/>
            <person name="de Vos W.M."/>
            <person name="Barrangou R."/>
            <person name="Klaenhammer T.R."/>
            <person name="Caufield P.W."/>
            <person name="Cui Y."/>
            <person name="Zhang H."/>
            <person name="O'Toole P.W."/>
        </authorList>
    </citation>
    <scope>NUCLEOTIDE SEQUENCE [LARGE SCALE GENOMIC DNA]</scope>
    <source>
        <strain evidence="4 5">DSM 20515</strain>
    </source>
</reference>
<evidence type="ECO:0000256" key="1">
    <source>
        <dbReference type="ARBA" id="ARBA00023125"/>
    </source>
</evidence>
<organism evidence="4 5">
    <name type="scientific">Secundilactobacillus collinoides DSM 20515 = JCM 1123</name>
    <dbReference type="NCBI Taxonomy" id="1423733"/>
    <lineage>
        <taxon>Bacteria</taxon>
        <taxon>Bacillati</taxon>
        <taxon>Bacillota</taxon>
        <taxon>Bacilli</taxon>
        <taxon>Lactobacillales</taxon>
        <taxon>Lactobacillaceae</taxon>
        <taxon>Secundilactobacillus</taxon>
    </lineage>
</organism>
<dbReference type="AlphaFoldDB" id="A0A0R2BEQ3"/>
<evidence type="ECO:0000259" key="3">
    <source>
        <dbReference type="PROSITE" id="PS50977"/>
    </source>
</evidence>
<dbReference type="Proteomes" id="UP000051845">
    <property type="component" value="Unassembled WGS sequence"/>
</dbReference>
<dbReference type="InterPro" id="IPR009057">
    <property type="entry name" value="Homeodomain-like_sf"/>
</dbReference>
<evidence type="ECO:0000256" key="2">
    <source>
        <dbReference type="PROSITE-ProRule" id="PRU00335"/>
    </source>
</evidence>
<name>A0A0R2BEQ3_SECCO</name>
<dbReference type="PANTHER" id="PTHR43479">
    <property type="entry name" value="ACREF/ENVCD OPERON REPRESSOR-RELATED"/>
    <property type="match status" value="1"/>
</dbReference>
<dbReference type="RefSeq" id="WP_056995961.1">
    <property type="nucleotide sequence ID" value="NZ_AYYR01000008.1"/>
</dbReference>
<comment type="caution">
    <text evidence="4">The sequence shown here is derived from an EMBL/GenBank/DDBJ whole genome shotgun (WGS) entry which is preliminary data.</text>
</comment>
<dbReference type="InterPro" id="IPR050624">
    <property type="entry name" value="HTH-type_Tx_Regulator"/>
</dbReference>
<dbReference type="EMBL" id="AYYR01000008">
    <property type="protein sequence ID" value="KRM77832.1"/>
    <property type="molecule type" value="Genomic_DNA"/>
</dbReference>
<protein>
    <recommendedName>
        <fullName evidence="3">HTH tetR-type domain-containing protein</fullName>
    </recommendedName>
</protein>
<dbReference type="STRING" id="33960.TY91_12070"/>
<sequence>MDQRIIKTKTKLRGALFTLLAEKPLAKITVAELCRTAQIDRRTFYIHYDKVADIFEDFSDQLFEEVDHALTHNYDTPEALLAVFDRILMANFTGFKLLCLNQQHRPLVDQLQQMLFHALCGELLGNKQDGPAQIVLQQLAAGLLNSYVYWFNHPENVSYEELSTTNERVVRANLALLPRFGNQRQ</sequence>
<feature type="DNA-binding region" description="H-T-H motif" evidence="2">
    <location>
        <begin position="29"/>
        <end position="48"/>
    </location>
</feature>
<dbReference type="GO" id="GO:0003677">
    <property type="term" value="F:DNA binding"/>
    <property type="evidence" value="ECO:0007669"/>
    <property type="project" value="UniProtKB-UniRule"/>
</dbReference>
<evidence type="ECO:0000313" key="4">
    <source>
        <dbReference type="EMBL" id="KRM77832.1"/>
    </source>
</evidence>
<dbReference type="PROSITE" id="PS50977">
    <property type="entry name" value="HTH_TETR_2"/>
    <property type="match status" value="1"/>
</dbReference>
<accession>A0A0R2BEQ3</accession>
<dbReference type="InterPro" id="IPR001647">
    <property type="entry name" value="HTH_TetR"/>
</dbReference>
<dbReference type="Gene3D" id="1.10.357.10">
    <property type="entry name" value="Tetracycline Repressor, domain 2"/>
    <property type="match status" value="1"/>
</dbReference>
<evidence type="ECO:0000313" key="5">
    <source>
        <dbReference type="Proteomes" id="UP000051845"/>
    </source>
</evidence>
<keyword evidence="1 2" id="KW-0238">DNA-binding</keyword>
<feature type="domain" description="HTH tetR-type" evidence="3">
    <location>
        <begin position="6"/>
        <end position="66"/>
    </location>
</feature>
<dbReference type="PATRIC" id="fig|1423733.4.peg.2821"/>